<accession>A0ACB8RVC1</accession>
<comment type="caution">
    <text evidence="1">The sequence shown here is derived from an EMBL/GenBank/DDBJ whole genome shotgun (WGS) entry which is preliminary data.</text>
</comment>
<sequence length="138" mass="15996">MFVIAGGYILRREDVRALIGHACSPPVQPTEEDEEEGEPLPEDTKLFMDFDFWYSRQPEELKLPIPNCFYNAKEEMFFYLPITLTRARNESFRKPEVASAHPFRDRFIAATGGKFSAENMVWRSLPVEALVAPLARYY</sequence>
<reference evidence="1" key="2">
    <citation type="journal article" date="2022" name="New Phytol.">
        <title>Evolutionary transition to the ectomycorrhizal habit in the genomes of a hyperdiverse lineage of mushroom-forming fungi.</title>
        <authorList>
            <person name="Looney B."/>
            <person name="Miyauchi S."/>
            <person name="Morin E."/>
            <person name="Drula E."/>
            <person name="Courty P.E."/>
            <person name="Kohler A."/>
            <person name="Kuo A."/>
            <person name="LaButti K."/>
            <person name="Pangilinan J."/>
            <person name="Lipzen A."/>
            <person name="Riley R."/>
            <person name="Andreopoulos W."/>
            <person name="He G."/>
            <person name="Johnson J."/>
            <person name="Nolan M."/>
            <person name="Tritt A."/>
            <person name="Barry K.W."/>
            <person name="Grigoriev I.V."/>
            <person name="Nagy L.G."/>
            <person name="Hibbett D."/>
            <person name="Henrissat B."/>
            <person name="Matheny P.B."/>
            <person name="Labbe J."/>
            <person name="Martin F.M."/>
        </authorList>
    </citation>
    <scope>NUCLEOTIDE SEQUENCE</scope>
    <source>
        <strain evidence="1">FP105234-sp</strain>
    </source>
</reference>
<organism evidence="1 2">
    <name type="scientific">Auriscalpium vulgare</name>
    <dbReference type="NCBI Taxonomy" id="40419"/>
    <lineage>
        <taxon>Eukaryota</taxon>
        <taxon>Fungi</taxon>
        <taxon>Dikarya</taxon>
        <taxon>Basidiomycota</taxon>
        <taxon>Agaricomycotina</taxon>
        <taxon>Agaricomycetes</taxon>
        <taxon>Russulales</taxon>
        <taxon>Auriscalpiaceae</taxon>
        <taxon>Auriscalpium</taxon>
    </lineage>
</organism>
<evidence type="ECO:0000313" key="1">
    <source>
        <dbReference type="EMBL" id="KAI0047580.1"/>
    </source>
</evidence>
<dbReference type="Proteomes" id="UP000814033">
    <property type="component" value="Unassembled WGS sequence"/>
</dbReference>
<gene>
    <name evidence="1" type="ORF">FA95DRAFT_1605915</name>
</gene>
<protein>
    <submittedName>
        <fullName evidence="1">Uncharacterized protein</fullName>
    </submittedName>
</protein>
<evidence type="ECO:0000313" key="2">
    <source>
        <dbReference type="Proteomes" id="UP000814033"/>
    </source>
</evidence>
<reference evidence="1" key="1">
    <citation type="submission" date="2021-02" db="EMBL/GenBank/DDBJ databases">
        <authorList>
            <consortium name="DOE Joint Genome Institute"/>
            <person name="Ahrendt S."/>
            <person name="Looney B.P."/>
            <person name="Miyauchi S."/>
            <person name="Morin E."/>
            <person name="Drula E."/>
            <person name="Courty P.E."/>
            <person name="Chicoki N."/>
            <person name="Fauchery L."/>
            <person name="Kohler A."/>
            <person name="Kuo A."/>
            <person name="Labutti K."/>
            <person name="Pangilinan J."/>
            <person name="Lipzen A."/>
            <person name="Riley R."/>
            <person name="Andreopoulos W."/>
            <person name="He G."/>
            <person name="Johnson J."/>
            <person name="Barry K.W."/>
            <person name="Grigoriev I.V."/>
            <person name="Nagy L."/>
            <person name="Hibbett D."/>
            <person name="Henrissat B."/>
            <person name="Matheny P.B."/>
            <person name="Labbe J."/>
            <person name="Martin F."/>
        </authorList>
    </citation>
    <scope>NUCLEOTIDE SEQUENCE</scope>
    <source>
        <strain evidence="1">FP105234-sp</strain>
    </source>
</reference>
<dbReference type="EMBL" id="MU275901">
    <property type="protein sequence ID" value="KAI0047580.1"/>
    <property type="molecule type" value="Genomic_DNA"/>
</dbReference>
<proteinExistence type="predicted"/>
<name>A0ACB8RVC1_9AGAM</name>
<keyword evidence="2" id="KW-1185">Reference proteome</keyword>